<dbReference type="EMBL" id="AE017351">
    <property type="protein sequence ID" value="AAW46174.2"/>
    <property type="molecule type" value="Genomic_DNA"/>
</dbReference>
<dbReference type="GO" id="GO:0005096">
    <property type="term" value="F:GTPase activator activity"/>
    <property type="evidence" value="ECO:0000318"/>
    <property type="project" value="GO_Central"/>
</dbReference>
<dbReference type="PROSITE" id="PS50086">
    <property type="entry name" value="TBC_RABGAP"/>
    <property type="match status" value="1"/>
</dbReference>
<dbReference type="KEGG" id="cne:CNK02160"/>
<dbReference type="STRING" id="214684.Q5K9F1"/>
<dbReference type="PaxDb" id="214684-Q5K9F1"/>
<keyword evidence="1" id="KW-0343">GTPase activation</keyword>
<dbReference type="GO" id="GO:0030904">
    <property type="term" value="C:retromer complex"/>
    <property type="evidence" value="ECO:0000318"/>
    <property type="project" value="GO_Central"/>
</dbReference>
<feature type="region of interest" description="Disordered" evidence="2">
    <location>
        <begin position="727"/>
        <end position="843"/>
    </location>
</feature>
<dbReference type="InParanoid" id="Q5K9F1"/>
<reference evidence="4 5" key="1">
    <citation type="journal article" date="2005" name="Science">
        <title>The genome of the basidiomycetous yeast and human pathogen Cryptococcus neoformans.</title>
        <authorList>
            <person name="Loftus B.J."/>
            <person name="Fung E."/>
            <person name="Roncaglia P."/>
            <person name="Rowley D."/>
            <person name="Amedeo P."/>
            <person name="Bruno D."/>
            <person name="Vamathevan J."/>
            <person name="Miranda M."/>
            <person name="Anderson I.J."/>
            <person name="Fraser J.A."/>
            <person name="Allen J.E."/>
            <person name="Bosdet I.E."/>
            <person name="Brent M.R."/>
            <person name="Chiu R."/>
            <person name="Doering T.L."/>
            <person name="Donlin M.J."/>
            <person name="D'Souza C.A."/>
            <person name="Fox D.S."/>
            <person name="Grinberg V."/>
            <person name="Fu J."/>
            <person name="Fukushima M."/>
            <person name="Haas B.J."/>
            <person name="Huang J.C."/>
            <person name="Janbon G."/>
            <person name="Jones S.J."/>
            <person name="Koo H.L."/>
            <person name="Krzywinski M.I."/>
            <person name="Kwon-Chung J.K."/>
            <person name="Lengeler K.B."/>
            <person name="Maiti R."/>
            <person name="Marra M.A."/>
            <person name="Marra R.E."/>
            <person name="Mathewson C.A."/>
            <person name="Mitchell T.G."/>
            <person name="Pertea M."/>
            <person name="Riggs F.R."/>
            <person name="Salzberg S.L."/>
            <person name="Schein J.E."/>
            <person name="Shvartsbeyn A."/>
            <person name="Shin H."/>
            <person name="Shumway M."/>
            <person name="Specht C.A."/>
            <person name="Suh B.B."/>
            <person name="Tenney A."/>
            <person name="Utterback T.R."/>
            <person name="Wickes B.L."/>
            <person name="Wortman J.R."/>
            <person name="Wye N.H."/>
            <person name="Kronstad J.W."/>
            <person name="Lodge J.K."/>
            <person name="Heitman J."/>
            <person name="Davis R.W."/>
            <person name="Fraser C.M."/>
            <person name="Hyman R.W."/>
        </authorList>
    </citation>
    <scope>NUCLEOTIDE SEQUENCE [LARGE SCALE GENOMIC DNA]</scope>
    <source>
        <strain evidence="5">JEC21 / ATCC MYA-565</strain>
    </source>
</reference>
<dbReference type="PANTHER" id="PTHR22957">
    <property type="entry name" value="TBC1 DOMAIN FAMILY MEMBER GTPASE-ACTIVATING PROTEIN"/>
    <property type="match status" value="1"/>
</dbReference>
<dbReference type="Pfam" id="PF00566">
    <property type="entry name" value="RabGAP-TBC"/>
    <property type="match status" value="1"/>
</dbReference>
<feature type="compositionally biased region" description="Polar residues" evidence="2">
    <location>
        <begin position="729"/>
        <end position="745"/>
    </location>
</feature>
<proteinExistence type="predicted"/>
<dbReference type="OrthoDB" id="27140at2759"/>
<dbReference type="GO" id="GO:0042147">
    <property type="term" value="P:retrograde transport, endosome to Golgi"/>
    <property type="evidence" value="ECO:0000318"/>
    <property type="project" value="GO_Central"/>
</dbReference>
<evidence type="ECO:0000256" key="2">
    <source>
        <dbReference type="SAM" id="MobiDB-lite"/>
    </source>
</evidence>
<dbReference type="SUPFAM" id="SSF47923">
    <property type="entry name" value="Ypt/Rab-GAP domain of gyp1p"/>
    <property type="match status" value="2"/>
</dbReference>
<dbReference type="PANTHER" id="PTHR22957:SF337">
    <property type="entry name" value="TBC1 DOMAIN FAMILY MEMBER 5"/>
    <property type="match status" value="1"/>
</dbReference>
<organism evidence="4 5">
    <name type="scientific">Cryptococcus deneoformans (strain JEC21 / ATCC MYA-565)</name>
    <name type="common">Cryptococcus neoformans var. neoformans serotype D</name>
    <dbReference type="NCBI Taxonomy" id="214684"/>
    <lineage>
        <taxon>Eukaryota</taxon>
        <taxon>Fungi</taxon>
        <taxon>Dikarya</taxon>
        <taxon>Basidiomycota</taxon>
        <taxon>Agaricomycotina</taxon>
        <taxon>Tremellomycetes</taxon>
        <taxon>Tremellales</taxon>
        <taxon>Cryptococcaceae</taxon>
        <taxon>Cryptococcus</taxon>
        <taxon>Cryptococcus neoformans species complex</taxon>
    </lineage>
</organism>
<accession>Q5K9F1</accession>
<dbReference type="FunFam" id="1.10.8.270:FF:000031">
    <property type="entry name" value="TBC1 domain family member 5"/>
    <property type="match status" value="1"/>
</dbReference>
<dbReference type="Gene3D" id="1.10.8.270">
    <property type="entry name" value="putative rabgap domain of human tbc1 domain family member 14 like domains"/>
    <property type="match status" value="1"/>
</dbReference>
<evidence type="ECO:0000256" key="1">
    <source>
        <dbReference type="ARBA" id="ARBA00022468"/>
    </source>
</evidence>
<dbReference type="InterPro" id="IPR000195">
    <property type="entry name" value="Rab-GAP-TBC_dom"/>
</dbReference>
<dbReference type="HOGENOM" id="CLU_017119_0_0_1"/>
<evidence type="ECO:0000259" key="3">
    <source>
        <dbReference type="PROSITE" id="PS50086"/>
    </source>
</evidence>
<dbReference type="GO" id="GO:0005794">
    <property type="term" value="C:Golgi apparatus"/>
    <property type="evidence" value="ECO:0000318"/>
    <property type="project" value="GO_Central"/>
</dbReference>
<protein>
    <recommendedName>
        <fullName evidence="3">Rab-GAP TBC domain-containing protein</fullName>
    </recommendedName>
</protein>
<dbReference type="InterPro" id="IPR035969">
    <property type="entry name" value="Rab-GAP_TBC_sf"/>
</dbReference>
<feature type="region of interest" description="Disordered" evidence="2">
    <location>
        <begin position="439"/>
        <end position="463"/>
    </location>
</feature>
<sequence>MTTDQLHERDVFPRPSHHDIQSTWEKLFSDPLISLTRLKSRSLDKAGLGPAGPDGGVILRSVYWRFYHSLLPPPTSLDLFPQALEASRESYNALRRRYLIAPDGRWASDCSGFDESLSPTSPTHRTSPRIASPVHDSPLQPSDGWDPLSLSTSSPWKTWFAHTELRATIRQDVERTFPDMPYFQLERVQRCMTTALFIFAVLNPDVGYRQGMHELFACCFMAVDRDSLKVVNKADGQQKEAMIKTLDRRYVEHDAFELFLAIMKNAKAFYEWRAEEGPIRSRTATAPQAPIIVRCNNLHTSLLRRIDPQLYERLETEGVEAQIWAIRWIRLIFTRELPFNVAMRLWDGIFAEDPGLQLLDHICIAMLLLVRNELIDADYPSLLTNLLHYPAPSSAYPFEPFLILAQALFLRSDTSPAAGVEIVIQNQDLLDVKAAPKNQEMDVNGPRSHNSRFADGRGNGRTMSGTVKERLQKGGMGGLAQGLFERAQAAGLDKAFISTVNDFRKNLPDSTTAYSYLPNLPFSPSHSPGPRTSSPFSAIPNSASALPSRSFLSHSPSTTNSIPPSRPALQSRSSTDSHASQISVKTIKDAEREMAELRLAMLGMGKAMSEWLDVLNNPEQHLEKSERENAWKGLERVKETLIDAAGKEVDEIVKEWGWHEGLEASSSRSSTPAPSIMVPPLEAPVTEPEPSPATVVAASGPSNIEFEEATPTPLSVAVMPTTPRFLSASRHSVSPASQDNSSATSGGEKRSLTQTVRGDGPISGLPRVPHTAPINSESTKYRPEEAGRPASAGLGIISVDEEEHSKDQLPANVDPLAGLGTKVRNSRRQAGAGVDPLLGMDIQ</sequence>
<feature type="region of interest" description="Disordered" evidence="2">
    <location>
        <begin position="662"/>
        <end position="697"/>
    </location>
</feature>
<feature type="region of interest" description="Disordered" evidence="2">
    <location>
        <begin position="524"/>
        <end position="583"/>
    </location>
</feature>
<dbReference type="SMART" id="SM00164">
    <property type="entry name" value="TBC"/>
    <property type="match status" value="1"/>
</dbReference>
<dbReference type="GeneID" id="3254496"/>
<dbReference type="RefSeq" id="XP_024513728.1">
    <property type="nucleotide sequence ID" value="XM_024658072.1"/>
</dbReference>
<feature type="region of interest" description="Disordered" evidence="2">
    <location>
        <begin position="116"/>
        <end position="144"/>
    </location>
</feature>
<dbReference type="GO" id="GO:0005829">
    <property type="term" value="C:cytosol"/>
    <property type="evidence" value="ECO:0007669"/>
    <property type="project" value="GOC"/>
</dbReference>
<feature type="domain" description="Rab-GAP TBC" evidence="3">
    <location>
        <begin position="149"/>
        <end position="353"/>
    </location>
</feature>
<dbReference type="AlphaFoldDB" id="Q5K9F1"/>
<gene>
    <name evidence="4" type="ordered locus">CNK02160</name>
</gene>
<dbReference type="eggNOG" id="KOG1091">
    <property type="taxonomic scope" value="Eukaryota"/>
</dbReference>
<dbReference type="GO" id="GO:0010008">
    <property type="term" value="C:endosome membrane"/>
    <property type="evidence" value="ECO:0000318"/>
    <property type="project" value="GO_Central"/>
</dbReference>
<name>Q5K9F1_CRYD1</name>
<keyword evidence="5" id="KW-1185">Reference proteome</keyword>
<dbReference type="Proteomes" id="UP000002149">
    <property type="component" value="Chromosome 11"/>
</dbReference>
<dbReference type="VEuPathDB" id="FungiDB:CNK02160"/>
<evidence type="ECO:0000313" key="4">
    <source>
        <dbReference type="EMBL" id="AAW46174.2"/>
    </source>
</evidence>
<feature type="compositionally biased region" description="Low complexity" evidence="2">
    <location>
        <begin position="664"/>
        <end position="675"/>
    </location>
</feature>
<evidence type="ECO:0000313" key="5">
    <source>
        <dbReference type="Proteomes" id="UP000002149"/>
    </source>
</evidence>
<dbReference type="Gene3D" id="1.10.472.80">
    <property type="entry name" value="Ypt/Rab-GAP domain of gyp1p, domain 3"/>
    <property type="match status" value="1"/>
</dbReference>